<organism evidence="4 5">
    <name type="scientific">Mucilaginibacter ginkgonis</name>
    <dbReference type="NCBI Taxonomy" id="2682091"/>
    <lineage>
        <taxon>Bacteria</taxon>
        <taxon>Pseudomonadati</taxon>
        <taxon>Bacteroidota</taxon>
        <taxon>Sphingobacteriia</taxon>
        <taxon>Sphingobacteriales</taxon>
        <taxon>Sphingobacteriaceae</taxon>
        <taxon>Mucilaginibacter</taxon>
    </lineage>
</organism>
<evidence type="ECO:0000313" key="4">
    <source>
        <dbReference type="EMBL" id="QQL50320.1"/>
    </source>
</evidence>
<protein>
    <submittedName>
        <fullName evidence="4">OmpA family protein</fullName>
    </submittedName>
</protein>
<accession>A0A6I4HU02</accession>
<reference evidence="4 5" key="1">
    <citation type="submission" date="2020-12" db="EMBL/GenBank/DDBJ databases">
        <title>HMF7856_wgs.fasta genome submission.</title>
        <authorList>
            <person name="Kang H."/>
            <person name="Kim H."/>
            <person name="Joh K."/>
        </authorList>
    </citation>
    <scope>NUCLEOTIDE SEQUENCE [LARGE SCALE GENOMIC DNA]</scope>
    <source>
        <strain evidence="4 5">HMF7856</strain>
    </source>
</reference>
<dbReference type="PANTHER" id="PTHR30329">
    <property type="entry name" value="STATOR ELEMENT OF FLAGELLAR MOTOR COMPLEX"/>
    <property type="match status" value="1"/>
</dbReference>
<dbReference type="InterPro" id="IPR008969">
    <property type="entry name" value="CarboxyPept-like_regulatory"/>
</dbReference>
<dbReference type="SUPFAM" id="SSF82171">
    <property type="entry name" value="DPP6 N-terminal domain-like"/>
    <property type="match status" value="1"/>
</dbReference>
<dbReference type="KEGG" id="mgik:GO620_002365"/>
<dbReference type="AlphaFoldDB" id="A0A6I4HU02"/>
<dbReference type="Gene3D" id="3.30.1330.60">
    <property type="entry name" value="OmpA-like domain"/>
    <property type="match status" value="1"/>
</dbReference>
<dbReference type="InterPro" id="IPR006664">
    <property type="entry name" value="OMP_bac"/>
</dbReference>
<dbReference type="CDD" id="cd07185">
    <property type="entry name" value="OmpA_C-like"/>
    <property type="match status" value="1"/>
</dbReference>
<dbReference type="PRINTS" id="PR01021">
    <property type="entry name" value="OMPADOMAIN"/>
</dbReference>
<gene>
    <name evidence="4" type="ORF">GO620_002365</name>
</gene>
<keyword evidence="5" id="KW-1185">Reference proteome</keyword>
<dbReference type="Gene3D" id="2.60.40.1120">
    <property type="entry name" value="Carboxypeptidase-like, regulatory domain"/>
    <property type="match status" value="1"/>
</dbReference>
<dbReference type="Pfam" id="PF07676">
    <property type="entry name" value="PD40"/>
    <property type="match status" value="2"/>
</dbReference>
<dbReference type="SUPFAM" id="SSF49464">
    <property type="entry name" value="Carboxypeptidase regulatory domain-like"/>
    <property type="match status" value="1"/>
</dbReference>
<dbReference type="InterPro" id="IPR006665">
    <property type="entry name" value="OmpA-like"/>
</dbReference>
<name>A0A6I4HU02_9SPHI</name>
<dbReference type="Gene3D" id="1.25.40.10">
    <property type="entry name" value="Tetratricopeptide repeat domain"/>
    <property type="match status" value="1"/>
</dbReference>
<dbReference type="Proteomes" id="UP000429232">
    <property type="component" value="Chromosome"/>
</dbReference>
<dbReference type="PANTHER" id="PTHR30329:SF21">
    <property type="entry name" value="LIPOPROTEIN YIAD-RELATED"/>
    <property type="match status" value="1"/>
</dbReference>
<proteinExistence type="predicted"/>
<dbReference type="InterPro" id="IPR011990">
    <property type="entry name" value="TPR-like_helical_dom_sf"/>
</dbReference>
<dbReference type="InterPro" id="IPR036737">
    <property type="entry name" value="OmpA-like_sf"/>
</dbReference>
<dbReference type="PROSITE" id="PS51123">
    <property type="entry name" value="OMPA_2"/>
    <property type="match status" value="1"/>
</dbReference>
<keyword evidence="2" id="KW-0472">Membrane</keyword>
<evidence type="ECO:0000313" key="5">
    <source>
        <dbReference type="Proteomes" id="UP000429232"/>
    </source>
</evidence>
<comment type="subcellular location">
    <subcellularLocation>
        <location evidence="1">Cell outer membrane</location>
    </subcellularLocation>
</comment>
<evidence type="ECO:0000256" key="3">
    <source>
        <dbReference type="ARBA" id="ARBA00023237"/>
    </source>
</evidence>
<dbReference type="Pfam" id="PF00691">
    <property type="entry name" value="OmpA"/>
    <property type="match status" value="1"/>
</dbReference>
<dbReference type="GO" id="GO:0009279">
    <property type="term" value="C:cell outer membrane"/>
    <property type="evidence" value="ECO:0007669"/>
    <property type="project" value="UniProtKB-SubCell"/>
</dbReference>
<dbReference type="RefSeq" id="WP_157522450.1">
    <property type="nucleotide sequence ID" value="NZ_CP066775.1"/>
</dbReference>
<sequence length="651" mass="72861">MKKVLTAISLSICLLISSLGAKAQSYSLKMANDQYNLYNYSKAVEMYLKIYKKDPTLFVAEHIASCYLLMRDFKNAETWYAVVVGMPESKTENTYTYAEMLKANSKYAEARQQYIQYYAMSLPIDSVKLRFFTASCDSAIKWINDPTGTDVNNEQFLNSAKSDWGAIKYNNSVVFTSDRPNTQKERAVTKTEHGVEINDRVYGWTGNDYLSLYESNSAATSVASMVKHFNFDAGTDYHVGAPSFTADGSQMFFTLTRIPKNISKEKGAIKTINLEIYSSTKRGNAWSKPVPFNLNNVQKYSVGDPFISPDGKTLYFVSNMPGGIGGTDIYSVTKNTDGVWSNLKNLKKINTAGNERTPYILDKMMYFSSDGGVGMGGLDIYRSAIVDEDLTTPVNLAYPTNSPQDDFAYNRYANNTGYFSSNRTGGVGSDDIYSYKEKAVARIKLEGYVYNKKTILPVPDATVTLTQSNGSPKVVTTDDNGHFSYNVQTGNTYSLRGERSGFLSDNASVSTIGVTPPKTLRKNLYIDRIELNKAIRIENIYYDLDKSDIRPEAAVELNKIIKIMQDNPTLVIEIGSHTDSRADDDYNMALSRRRSHAVVDYMVTTGDIDPERIIAHGYGETRLLNKCANGVKCSEAEHQLNRRTEFTILKY</sequence>
<dbReference type="InterPro" id="IPR011659">
    <property type="entry name" value="WD40"/>
</dbReference>
<evidence type="ECO:0000256" key="2">
    <source>
        <dbReference type="ARBA" id="ARBA00023136"/>
    </source>
</evidence>
<keyword evidence="3" id="KW-0998">Cell outer membrane</keyword>
<evidence type="ECO:0000256" key="1">
    <source>
        <dbReference type="ARBA" id="ARBA00004442"/>
    </source>
</evidence>
<dbReference type="EMBL" id="CP066775">
    <property type="protein sequence ID" value="QQL50320.1"/>
    <property type="molecule type" value="Genomic_DNA"/>
</dbReference>
<dbReference type="SUPFAM" id="SSF103088">
    <property type="entry name" value="OmpA-like"/>
    <property type="match status" value="1"/>
</dbReference>
<dbReference type="SUPFAM" id="SSF48452">
    <property type="entry name" value="TPR-like"/>
    <property type="match status" value="1"/>
</dbReference>
<dbReference type="InterPro" id="IPR050330">
    <property type="entry name" value="Bact_OuterMem_StrucFunc"/>
</dbReference>
<dbReference type="Pfam" id="PF13620">
    <property type="entry name" value="CarboxypepD_reg"/>
    <property type="match status" value="1"/>
</dbReference>